<dbReference type="SUPFAM" id="SSF52833">
    <property type="entry name" value="Thioredoxin-like"/>
    <property type="match status" value="1"/>
</dbReference>
<organism evidence="1 2">
    <name type="scientific">Nocardioides furvisabuli</name>
    <dbReference type="NCBI Taxonomy" id="375542"/>
    <lineage>
        <taxon>Bacteria</taxon>
        <taxon>Bacillati</taxon>
        <taxon>Actinomycetota</taxon>
        <taxon>Actinomycetes</taxon>
        <taxon>Propionibacteriales</taxon>
        <taxon>Nocardioidaceae</taxon>
        <taxon>Nocardioides</taxon>
    </lineage>
</organism>
<dbReference type="InterPro" id="IPR008554">
    <property type="entry name" value="Glutaredoxin-like"/>
</dbReference>
<dbReference type="PANTHER" id="PTHR33558">
    <property type="entry name" value="GLUTAREDOXIN-LIKE PROTEIN C5ORF63 HOMOLOG"/>
    <property type="match status" value="1"/>
</dbReference>
<keyword evidence="2" id="KW-1185">Reference proteome</keyword>
<reference evidence="2" key="1">
    <citation type="journal article" date="2019" name="Int. J. Syst. Evol. Microbiol.">
        <title>The Global Catalogue of Microorganisms (GCM) 10K type strain sequencing project: providing services to taxonomists for standard genome sequencing and annotation.</title>
        <authorList>
            <consortium name="The Broad Institute Genomics Platform"/>
            <consortium name="The Broad Institute Genome Sequencing Center for Infectious Disease"/>
            <person name="Wu L."/>
            <person name="Ma J."/>
        </authorList>
    </citation>
    <scope>NUCLEOTIDE SEQUENCE [LARGE SCALE GENOMIC DNA]</scope>
    <source>
        <strain evidence="2">JCM 13813</strain>
    </source>
</reference>
<dbReference type="EMBL" id="BAAAMQ010000010">
    <property type="protein sequence ID" value="GAA2106143.1"/>
    <property type="molecule type" value="Genomic_DNA"/>
</dbReference>
<dbReference type="RefSeq" id="WP_231248732.1">
    <property type="nucleotide sequence ID" value="NZ_BAAAMQ010000010.1"/>
</dbReference>
<evidence type="ECO:0000313" key="1">
    <source>
        <dbReference type="EMBL" id="GAA2106143.1"/>
    </source>
</evidence>
<gene>
    <name evidence="1" type="ORF">GCM10009726_18990</name>
</gene>
<dbReference type="Gene3D" id="3.40.30.10">
    <property type="entry name" value="Glutaredoxin"/>
    <property type="match status" value="1"/>
</dbReference>
<protein>
    <submittedName>
        <fullName evidence="1">Glutaredoxin family protein</fullName>
    </submittedName>
</protein>
<dbReference type="Proteomes" id="UP001501161">
    <property type="component" value="Unassembled WGS sequence"/>
</dbReference>
<evidence type="ECO:0000313" key="2">
    <source>
        <dbReference type="Proteomes" id="UP001501161"/>
    </source>
</evidence>
<dbReference type="PANTHER" id="PTHR33558:SF1">
    <property type="entry name" value="GLUTAREDOXIN-LIKE PROTEIN C5ORF63 HOMOLOG"/>
    <property type="match status" value="1"/>
</dbReference>
<name>A0ABN2X9V7_9ACTN</name>
<dbReference type="Pfam" id="PF05768">
    <property type="entry name" value="Glrx-like"/>
    <property type="match status" value="1"/>
</dbReference>
<dbReference type="InterPro" id="IPR052565">
    <property type="entry name" value="Glutaredoxin-like_YDR286C"/>
</dbReference>
<accession>A0ABN2X9V7</accession>
<sequence>MSAEPRVTFYSRVGCHLCDDARAVVARVCADLGENFVEVDVDSDPDLEDRFGEEVPVTFVDGRQHDFWRVDEGRLRAALGA</sequence>
<dbReference type="InterPro" id="IPR036249">
    <property type="entry name" value="Thioredoxin-like_sf"/>
</dbReference>
<comment type="caution">
    <text evidence="1">The sequence shown here is derived from an EMBL/GenBank/DDBJ whole genome shotgun (WGS) entry which is preliminary data.</text>
</comment>
<proteinExistence type="predicted"/>